<dbReference type="Pfam" id="PF11279">
    <property type="entry name" value="DUF3080"/>
    <property type="match status" value="1"/>
</dbReference>
<sequence>MRPSSFYRSCLVMPVVMSASLVLAGCGDNSADEAWVAYQRSTAEELGISAPDRQQPRNIGAFPDRRQRVIELPEIREGMLNIYALRECQITSLIAARNNQLGRVAPPSQQWIYERTLWQRLDHCWNSDIPERLGDDDAHRLAQLTQLKTEQLPFATWNAIFASEEWEKSFARASHPLYTLPDQDWAAQRAALDYLEQMITQQFNQAWQHDSSTLENHLKTLQQRPLTAEVLRALLLAEQRLNELNAAIAQAEPDAGSTCWSEALPDWVDQLEQRAEQWLVSVNSLFDTHAVSPPPAVSDYQQAWLDMQNPEAPWQQFQRALAHHRQLALTLAPCTQH</sequence>
<feature type="signal peptide" evidence="1">
    <location>
        <begin position="1"/>
        <end position="24"/>
    </location>
</feature>
<organism evidence="2 3">
    <name type="scientific">Vreelandella hamiltonii</name>
    <dbReference type="NCBI Taxonomy" id="502829"/>
    <lineage>
        <taxon>Bacteria</taxon>
        <taxon>Pseudomonadati</taxon>
        <taxon>Pseudomonadota</taxon>
        <taxon>Gammaproteobacteria</taxon>
        <taxon>Oceanospirillales</taxon>
        <taxon>Halomonadaceae</taxon>
        <taxon>Vreelandella</taxon>
    </lineage>
</organism>
<dbReference type="EMBL" id="BMXN01000007">
    <property type="protein sequence ID" value="GGW24958.1"/>
    <property type="molecule type" value="Genomic_DNA"/>
</dbReference>
<reference evidence="3" key="1">
    <citation type="journal article" date="2019" name="Int. J. Syst. Evol. Microbiol.">
        <title>The Global Catalogue of Microorganisms (GCM) 10K type strain sequencing project: providing services to taxonomists for standard genome sequencing and annotation.</title>
        <authorList>
            <consortium name="The Broad Institute Genomics Platform"/>
            <consortium name="The Broad Institute Genome Sequencing Center for Infectious Disease"/>
            <person name="Wu L."/>
            <person name="Ma J."/>
        </authorList>
    </citation>
    <scope>NUCLEOTIDE SEQUENCE [LARGE SCALE GENOMIC DNA]</scope>
    <source>
        <strain evidence="3">KCTC 22154</strain>
    </source>
</reference>
<dbReference type="RefSeq" id="WP_189463367.1">
    <property type="nucleotide sequence ID" value="NZ_BMXN01000007.1"/>
</dbReference>
<feature type="chain" id="PRO_5034230756" description="DUF3080 domain-containing protein" evidence="1">
    <location>
        <begin position="25"/>
        <end position="337"/>
    </location>
</feature>
<evidence type="ECO:0008006" key="4">
    <source>
        <dbReference type="Google" id="ProtNLM"/>
    </source>
</evidence>
<accession>A0A8H9M0G5</accession>
<name>A0A8H9M0G5_9GAMM</name>
<gene>
    <name evidence="2" type="ORF">GCM10007157_15900</name>
</gene>
<comment type="caution">
    <text evidence="2">The sequence shown here is derived from an EMBL/GenBank/DDBJ whole genome shotgun (WGS) entry which is preliminary data.</text>
</comment>
<dbReference type="InterPro" id="IPR021431">
    <property type="entry name" value="DUF3080"/>
</dbReference>
<keyword evidence="3" id="KW-1185">Reference proteome</keyword>
<dbReference type="PROSITE" id="PS51257">
    <property type="entry name" value="PROKAR_LIPOPROTEIN"/>
    <property type="match status" value="1"/>
</dbReference>
<dbReference type="AlphaFoldDB" id="A0A8H9M0G5"/>
<keyword evidence="1" id="KW-0732">Signal</keyword>
<proteinExistence type="predicted"/>
<dbReference type="Proteomes" id="UP000623776">
    <property type="component" value="Unassembled WGS sequence"/>
</dbReference>
<evidence type="ECO:0000256" key="1">
    <source>
        <dbReference type="SAM" id="SignalP"/>
    </source>
</evidence>
<evidence type="ECO:0000313" key="2">
    <source>
        <dbReference type="EMBL" id="GGW24958.1"/>
    </source>
</evidence>
<evidence type="ECO:0000313" key="3">
    <source>
        <dbReference type="Proteomes" id="UP000623776"/>
    </source>
</evidence>
<protein>
    <recommendedName>
        <fullName evidence="4">DUF3080 domain-containing protein</fullName>
    </recommendedName>
</protein>